<reference evidence="1" key="1">
    <citation type="submission" date="2014-09" db="EMBL/GenBank/DDBJ databases">
        <authorList>
            <person name="Magalhaes I.L.F."/>
            <person name="Oliveira U."/>
            <person name="Santos F.R."/>
            <person name="Vidigal T.H.D.A."/>
            <person name="Brescovit A.D."/>
            <person name="Santos A.J."/>
        </authorList>
    </citation>
    <scope>NUCLEOTIDE SEQUENCE</scope>
    <source>
        <tissue evidence="1">Shoot tissue taken approximately 20 cm above the soil surface</tissue>
    </source>
</reference>
<proteinExistence type="predicted"/>
<reference evidence="1" key="2">
    <citation type="journal article" date="2015" name="Data Brief">
        <title>Shoot transcriptome of the giant reed, Arundo donax.</title>
        <authorList>
            <person name="Barrero R.A."/>
            <person name="Guerrero F.D."/>
            <person name="Moolhuijzen P."/>
            <person name="Goolsby J.A."/>
            <person name="Tidwell J."/>
            <person name="Bellgard S.E."/>
            <person name="Bellgard M.I."/>
        </authorList>
    </citation>
    <scope>NUCLEOTIDE SEQUENCE</scope>
    <source>
        <tissue evidence="1">Shoot tissue taken approximately 20 cm above the soil surface</tissue>
    </source>
</reference>
<name>A0A0A9HUE7_ARUDO</name>
<dbReference type="EMBL" id="GBRH01158437">
    <property type="protein sequence ID" value="JAE39459.1"/>
    <property type="molecule type" value="Transcribed_RNA"/>
</dbReference>
<protein>
    <submittedName>
        <fullName evidence="1">Uncharacterized protein</fullName>
    </submittedName>
</protein>
<organism evidence="1">
    <name type="scientific">Arundo donax</name>
    <name type="common">Giant reed</name>
    <name type="synonym">Donax arundinaceus</name>
    <dbReference type="NCBI Taxonomy" id="35708"/>
    <lineage>
        <taxon>Eukaryota</taxon>
        <taxon>Viridiplantae</taxon>
        <taxon>Streptophyta</taxon>
        <taxon>Embryophyta</taxon>
        <taxon>Tracheophyta</taxon>
        <taxon>Spermatophyta</taxon>
        <taxon>Magnoliopsida</taxon>
        <taxon>Liliopsida</taxon>
        <taxon>Poales</taxon>
        <taxon>Poaceae</taxon>
        <taxon>PACMAD clade</taxon>
        <taxon>Arundinoideae</taxon>
        <taxon>Arundineae</taxon>
        <taxon>Arundo</taxon>
    </lineage>
</organism>
<sequence length="12" mass="1460">MAVITAWRERAR</sequence>
<accession>A0A0A9HUE7</accession>
<evidence type="ECO:0000313" key="1">
    <source>
        <dbReference type="EMBL" id="JAE39459.1"/>
    </source>
</evidence>